<keyword evidence="3" id="KW-0472">Membrane</keyword>
<feature type="transmembrane region" description="Helical" evidence="3">
    <location>
        <begin position="330"/>
        <end position="351"/>
    </location>
</feature>
<feature type="transmembrane region" description="Helical" evidence="3">
    <location>
        <begin position="855"/>
        <end position="882"/>
    </location>
</feature>
<feature type="transmembrane region" description="Helical" evidence="3">
    <location>
        <begin position="823"/>
        <end position="843"/>
    </location>
</feature>
<protein>
    <recommendedName>
        <fullName evidence="4">SSD domain-containing protein</fullName>
    </recommendedName>
</protein>
<comment type="similarity">
    <text evidence="1">Belongs to the patched family.</text>
</comment>
<name>A0ABD0K8S3_9CAEN</name>
<feature type="compositionally biased region" description="Basic and acidic residues" evidence="2">
    <location>
        <begin position="1078"/>
        <end position="1097"/>
    </location>
</feature>
<dbReference type="InterPro" id="IPR053958">
    <property type="entry name" value="HMGCR/SNAP/NPC1-like_SSD"/>
</dbReference>
<organism evidence="5 6">
    <name type="scientific">Batillaria attramentaria</name>
    <dbReference type="NCBI Taxonomy" id="370345"/>
    <lineage>
        <taxon>Eukaryota</taxon>
        <taxon>Metazoa</taxon>
        <taxon>Spiralia</taxon>
        <taxon>Lophotrochozoa</taxon>
        <taxon>Mollusca</taxon>
        <taxon>Gastropoda</taxon>
        <taxon>Caenogastropoda</taxon>
        <taxon>Sorbeoconcha</taxon>
        <taxon>Cerithioidea</taxon>
        <taxon>Batillariidae</taxon>
        <taxon>Batillaria</taxon>
    </lineage>
</organism>
<dbReference type="EMBL" id="JACVVK020000226">
    <property type="protein sequence ID" value="KAK7483467.1"/>
    <property type="molecule type" value="Genomic_DNA"/>
</dbReference>
<dbReference type="InterPro" id="IPR000731">
    <property type="entry name" value="SSD"/>
</dbReference>
<evidence type="ECO:0000313" key="6">
    <source>
        <dbReference type="Proteomes" id="UP001519460"/>
    </source>
</evidence>
<dbReference type="Pfam" id="PF12349">
    <property type="entry name" value="Sterol-sensing"/>
    <property type="match status" value="1"/>
</dbReference>
<feature type="transmembrane region" description="Helical" evidence="3">
    <location>
        <begin position="732"/>
        <end position="751"/>
    </location>
</feature>
<dbReference type="PANTHER" id="PTHR10796:SF92">
    <property type="entry name" value="PATCHED-RELATED, ISOFORM A"/>
    <property type="match status" value="1"/>
</dbReference>
<dbReference type="AlphaFoldDB" id="A0ABD0K8S3"/>
<sequence>AVLLRRAGHETLSKHCEITCPSKNVATRFSGFIDIITGGMCCGDEPCHAHVKRALSRVMYRYGQMVASHPWPFVVLPLLVFGGLGAGLMKVETASKTDDIFLSRHSQGFKDRATVKDLFPDRTRDFYDALELNEEQIMGSIIFMARDNQSVYDPDVVSEIRDIITKVKVNVTVKVGDQVLIYEDLCGRHDNSCVVTGERLLAPQFNAMREMGILTYPKWRLPTTNASVDLSFALADSDKHLKRVGVVRVTFKLRHDLKKESFAWEDAFVKFVQGLETNNTDIAFSSSQSFRQELYADFTGDLLFFWVCLGLVAFCACVVCTGCDVVSTRTLLTLSGVLSSGAGTVGAFGVLSFCGIKIVEMTWVTPLLVLSMGLGHTFLLMSSWSDTLSDTELHVPQRVGVTLTMAGVGITVTSLSVSTAFAIGYTSSFMVVSNFSLYAGVALAFCYITTMTFTVGCLALHGHRVYSSRHCCTCCATKPRDQLRKEGRLLCTSLVCGGSIPKEKGGDHSLLERLTQKILKTAVNSVAGKVVVVLLFLGYLGVSIYGVTNLEQRVDLKKLVSRSSYFHKYISWDSEYFGFSFPVAFYIKTGVMYNESTANKMERLINRAKKDGDVDEEFERCWLTDFVKSDFYNASESGAEFNGPAGEFNGSAVESFLVETKTYLGDVVMDETGEVIVASRCFVFSQKVSDQSELAGLTGRMRAVAKGSGLPVFAFHPAFLNYEQLLDVLPTTLQTIGITVGVMCGISIFFLPQLIVVSLATLNAVSVLVGIFGFTYFWDISLTVFTMNHLIISAGFAVLSSVPVCSAYFMSESTTREERASDAVARAACAVFNIGTCAAVGLLPLLTTRCFFFDVFFKMMICATLFGAVNGGLVQPVLLSLIGHEDIKPRSRKQEQSIKKLKPPKSGKAPKSPKVQKNKETNEKLPETTQHLQESIHYYNISPTGSVDQNDHHFANTTNVNKNSGRAAKRNKREKSSPKQENRFNDLSGDGVHHYENGFIGNQYYQPSSVLNKPLENDSYTPQMELYDLPAQFNTKFTHNRHAPPVPTKPFRRNPGIVTPSDASVPAPDKNPRQPQRRPVDSSPERYAYSEREDRRPSPRQPKTIPNVDDQYDSRLFPSHDLQPRDGGDGGYVNLSFVKSVASLENIHHVACTLSNSGKLGSSQAYVTENFKDYPR</sequence>
<evidence type="ECO:0000256" key="3">
    <source>
        <dbReference type="SAM" id="Phobius"/>
    </source>
</evidence>
<dbReference type="PANTHER" id="PTHR10796">
    <property type="entry name" value="PATCHED-RELATED"/>
    <property type="match status" value="1"/>
</dbReference>
<dbReference type="InterPro" id="IPR051697">
    <property type="entry name" value="Patched_domain-protein"/>
</dbReference>
<feature type="region of interest" description="Disordered" evidence="2">
    <location>
        <begin position="889"/>
        <end position="928"/>
    </location>
</feature>
<feature type="compositionally biased region" description="Basic and acidic residues" evidence="2">
    <location>
        <begin position="974"/>
        <end position="984"/>
    </location>
</feature>
<feature type="compositionally biased region" description="Basic and acidic residues" evidence="2">
    <location>
        <begin position="889"/>
        <end position="898"/>
    </location>
</feature>
<evidence type="ECO:0000313" key="5">
    <source>
        <dbReference type="EMBL" id="KAK7483467.1"/>
    </source>
</evidence>
<keyword evidence="3" id="KW-0812">Transmembrane</keyword>
<feature type="transmembrane region" description="Helical" evidence="3">
    <location>
        <begin position="526"/>
        <end position="547"/>
    </location>
</feature>
<keyword evidence="3" id="KW-1133">Transmembrane helix</keyword>
<feature type="transmembrane region" description="Helical" evidence="3">
    <location>
        <begin position="401"/>
        <end position="425"/>
    </location>
</feature>
<keyword evidence="6" id="KW-1185">Reference proteome</keyword>
<feature type="transmembrane region" description="Helical" evidence="3">
    <location>
        <begin position="790"/>
        <end position="811"/>
    </location>
</feature>
<proteinExistence type="inferred from homology"/>
<accession>A0ABD0K8S3</accession>
<feature type="transmembrane region" description="Helical" evidence="3">
    <location>
        <begin position="437"/>
        <end position="460"/>
    </location>
</feature>
<feature type="region of interest" description="Disordered" evidence="2">
    <location>
        <begin position="941"/>
        <end position="990"/>
    </location>
</feature>
<gene>
    <name evidence="5" type="ORF">BaRGS_00025266</name>
</gene>
<feature type="compositionally biased region" description="Polar residues" evidence="2">
    <location>
        <begin position="955"/>
        <end position="964"/>
    </location>
</feature>
<feature type="transmembrane region" description="Helical" evidence="3">
    <location>
        <begin position="756"/>
        <end position="778"/>
    </location>
</feature>
<dbReference type="Gene3D" id="1.20.1640.10">
    <property type="entry name" value="Multidrug efflux transporter AcrB transmembrane domain"/>
    <property type="match status" value="2"/>
</dbReference>
<feature type="transmembrane region" description="Helical" evidence="3">
    <location>
        <begin position="303"/>
        <end position="323"/>
    </location>
</feature>
<dbReference type="PROSITE" id="PS50156">
    <property type="entry name" value="SSD"/>
    <property type="match status" value="1"/>
</dbReference>
<dbReference type="SUPFAM" id="SSF82866">
    <property type="entry name" value="Multidrug efflux transporter AcrB transmembrane domain"/>
    <property type="match status" value="2"/>
</dbReference>
<feature type="domain" description="SSD" evidence="4">
    <location>
        <begin position="324"/>
        <end position="460"/>
    </location>
</feature>
<feature type="compositionally biased region" description="Basic and acidic residues" evidence="2">
    <location>
        <begin position="917"/>
        <end position="926"/>
    </location>
</feature>
<feature type="region of interest" description="Disordered" evidence="2">
    <location>
        <begin position="1037"/>
        <end position="1128"/>
    </location>
</feature>
<dbReference type="Proteomes" id="UP001519460">
    <property type="component" value="Unassembled WGS sequence"/>
</dbReference>
<comment type="caution">
    <text evidence="5">The sequence shown here is derived from an EMBL/GenBank/DDBJ whole genome shotgun (WGS) entry which is preliminary data.</text>
</comment>
<reference evidence="5 6" key="1">
    <citation type="journal article" date="2023" name="Sci. Data">
        <title>Genome assembly of the Korean intertidal mud-creeper Batillaria attramentaria.</title>
        <authorList>
            <person name="Patra A.K."/>
            <person name="Ho P.T."/>
            <person name="Jun S."/>
            <person name="Lee S.J."/>
            <person name="Kim Y."/>
            <person name="Won Y.J."/>
        </authorList>
    </citation>
    <scope>NUCLEOTIDE SEQUENCE [LARGE SCALE GENOMIC DNA]</scope>
    <source>
        <strain evidence="5">Wonlab-2016</strain>
    </source>
</reference>
<evidence type="ECO:0000256" key="1">
    <source>
        <dbReference type="ARBA" id="ARBA00005585"/>
    </source>
</evidence>
<feature type="transmembrane region" description="Helical" evidence="3">
    <location>
        <begin position="363"/>
        <end position="381"/>
    </location>
</feature>
<evidence type="ECO:0000259" key="4">
    <source>
        <dbReference type="PROSITE" id="PS50156"/>
    </source>
</evidence>
<evidence type="ECO:0000256" key="2">
    <source>
        <dbReference type="SAM" id="MobiDB-lite"/>
    </source>
</evidence>
<feature type="non-terminal residue" evidence="5">
    <location>
        <position position="1"/>
    </location>
</feature>